<protein>
    <submittedName>
        <fullName evidence="4">PhoH</fullName>
    </submittedName>
</protein>
<dbReference type="OrthoDB" id="9026at10239"/>
<evidence type="ECO:0000313" key="4">
    <source>
        <dbReference type="EMBL" id="ALA13296.1"/>
    </source>
</evidence>
<keyword evidence="1" id="KW-0547">Nucleotide-binding</keyword>
<reference evidence="4 5" key="1">
    <citation type="journal article" date="2015" name="Genome Announc.">
        <title>Genome Sequences of Two Bacillus cereus Group Bacteriophages, Eyuki and AvesoBmore.</title>
        <authorList>
            <person name="Erill I."/>
            <person name="Caruso S.M."/>
        </authorList>
    </citation>
    <scope>NUCLEOTIDE SEQUENCE [LARGE SCALE GENOMIC DNA]</scope>
</reference>
<dbReference type="GO" id="GO:0005524">
    <property type="term" value="F:ATP binding"/>
    <property type="evidence" value="ECO:0007669"/>
    <property type="project" value="UniProtKB-KW"/>
</dbReference>
<sequence>MFMAKQERLTLSKLSEKDFPYIKKLDREQEDMVEKLYKHKRIITNAKAGTGKTTVLTQAMNALKKKEYINKIYYVVFPVQERSVGYLPGGIADKIGEYAVPFYQALTEAGVNPQYLNLELMTSSFNDFEFKVVPHTFLRGRTIENAGIIVDEIQNGTLEEIKKTLTRCTDSCYIAMIGHTGQIDIKQKDSGFSALIHHFKQGRLSGEFEGVEFAELTKNYRGEFSTFADKLGTYKNEV</sequence>
<evidence type="ECO:0000259" key="3">
    <source>
        <dbReference type="Pfam" id="PF02562"/>
    </source>
</evidence>
<name>A0A0K2D114_9CAUD</name>
<dbReference type="GeneID" id="26632895"/>
<keyword evidence="2" id="KW-0067">ATP-binding</keyword>
<organism evidence="4 5">
    <name type="scientific">Bacillus phage AvesoBmore</name>
    <dbReference type="NCBI Taxonomy" id="1698451"/>
    <lineage>
        <taxon>Viruses</taxon>
        <taxon>Duplodnaviria</taxon>
        <taxon>Heunggongvirae</taxon>
        <taxon>Uroviricota</taxon>
        <taxon>Caudoviricetes</taxon>
        <taxon>Herelleviridae</taxon>
        <taxon>Bastillevirinae</taxon>
        <taxon>Bequatrovirus</taxon>
        <taxon>Bequatrovirus avesobmore</taxon>
    </lineage>
</organism>
<keyword evidence="5" id="KW-1185">Reference proteome</keyword>
<dbReference type="Gene3D" id="3.40.50.300">
    <property type="entry name" value="P-loop containing nucleotide triphosphate hydrolases"/>
    <property type="match status" value="1"/>
</dbReference>
<evidence type="ECO:0000313" key="5">
    <source>
        <dbReference type="Proteomes" id="UP000204647"/>
    </source>
</evidence>
<evidence type="ECO:0000256" key="2">
    <source>
        <dbReference type="ARBA" id="ARBA00022840"/>
    </source>
</evidence>
<proteinExistence type="predicted"/>
<evidence type="ECO:0000256" key="1">
    <source>
        <dbReference type="ARBA" id="ARBA00022741"/>
    </source>
</evidence>
<feature type="domain" description="PhoH-like protein" evidence="3">
    <location>
        <begin position="22"/>
        <end position="201"/>
    </location>
</feature>
<dbReference type="Pfam" id="PF02562">
    <property type="entry name" value="PhoH"/>
    <property type="match status" value="1"/>
</dbReference>
<dbReference type="InterPro" id="IPR051451">
    <property type="entry name" value="PhoH2-like"/>
</dbReference>
<accession>A0A0K2D114</accession>
<dbReference type="RefSeq" id="YP_009206407.1">
    <property type="nucleotide sequence ID" value="NC_028887.1"/>
</dbReference>
<dbReference type="KEGG" id="vg:26632895"/>
<dbReference type="EMBL" id="KT307976">
    <property type="protein sequence ID" value="ALA13296.1"/>
    <property type="molecule type" value="Genomic_DNA"/>
</dbReference>
<dbReference type="PANTHER" id="PTHR30473">
    <property type="entry name" value="PROTEIN PHOH"/>
    <property type="match status" value="1"/>
</dbReference>
<dbReference type="InterPro" id="IPR003714">
    <property type="entry name" value="PhoH"/>
</dbReference>
<dbReference type="InterPro" id="IPR027417">
    <property type="entry name" value="P-loop_NTPase"/>
</dbReference>
<dbReference type="Proteomes" id="UP000204647">
    <property type="component" value="Segment"/>
</dbReference>
<gene>
    <name evidence="4" type="ORF">AVESOBMORE_52</name>
</gene>
<dbReference type="SUPFAM" id="SSF52540">
    <property type="entry name" value="P-loop containing nucleoside triphosphate hydrolases"/>
    <property type="match status" value="1"/>
</dbReference>